<dbReference type="Gene3D" id="1.10.238.10">
    <property type="entry name" value="EF-hand"/>
    <property type="match status" value="1"/>
</dbReference>
<accession>A0ABR2K6H7</accession>
<evidence type="ECO:0000256" key="2">
    <source>
        <dbReference type="ARBA" id="ARBA00022490"/>
    </source>
</evidence>
<evidence type="ECO:0000313" key="3">
    <source>
        <dbReference type="EMBL" id="KAK8886669.1"/>
    </source>
</evidence>
<reference evidence="3 4" key="1">
    <citation type="submission" date="2024-04" db="EMBL/GenBank/DDBJ databases">
        <title>Tritrichomonas musculus Genome.</title>
        <authorList>
            <person name="Alves-Ferreira E."/>
            <person name="Grigg M."/>
            <person name="Lorenzi H."/>
            <person name="Galac M."/>
        </authorList>
    </citation>
    <scope>NUCLEOTIDE SEQUENCE [LARGE SCALE GENOMIC DNA]</scope>
    <source>
        <strain evidence="3 4">EAF2021</strain>
    </source>
</reference>
<sequence>MDDLTRNESYKELYSNLIHKGETETAKYLQEMLGTNLDDSKNFLRIPNFSNIVDSNRDKRAERISSHEKQRLFRKSFLKEKDIKIILDELNYPNQTIIPRDKIDFQKLSNEIGEYKCHTIFSSDVLDYFTNKKSNNFNSKKYVKFLSAYSQRKVCKLQLMKCDPYLIHTVTNDTLRSFFERKAKKIEALQALYNKSKNFFEYYFEIILSIFFFFLSPIYESKCIDIYDLLSSKLFDQFICMDKLPRQTNPLTIKNTREIYYSFIKLDSEEKGLLIMKDIKKIDNYIFTDVFTSRVFQVFQLYQEKLDIYLFIYLLLSIRNISKPNGTKLFFKFIDLDEKGWISQSDILFFYKGLIKEIDDSIDNHSFDHFLAELYDIVGCSNNQITLDDIVKSKQQNLFFKLLIDINTFKQWELNQDDEFDDEEVEE</sequence>
<dbReference type="PANTHER" id="PTHR12085">
    <property type="entry name" value="SERINE/THREONINE-PROTEIN PHOSPHATASE 2A REGULATORY SUBUNIT B'' SUBUNIT GAMMA"/>
    <property type="match status" value="1"/>
</dbReference>
<comment type="subcellular location">
    <subcellularLocation>
        <location evidence="1">Cytoplasm</location>
    </subcellularLocation>
</comment>
<comment type="caution">
    <text evidence="3">The sequence shown here is derived from an EMBL/GenBank/DDBJ whole genome shotgun (WGS) entry which is preliminary data.</text>
</comment>
<evidence type="ECO:0000313" key="4">
    <source>
        <dbReference type="Proteomes" id="UP001470230"/>
    </source>
</evidence>
<dbReference type="InterPro" id="IPR011992">
    <property type="entry name" value="EF-hand-dom_pair"/>
</dbReference>
<keyword evidence="4" id="KW-1185">Reference proteome</keyword>
<keyword evidence="2" id="KW-0963">Cytoplasm</keyword>
<evidence type="ECO:0000256" key="1">
    <source>
        <dbReference type="ARBA" id="ARBA00004496"/>
    </source>
</evidence>
<organism evidence="3 4">
    <name type="scientific">Tritrichomonas musculus</name>
    <dbReference type="NCBI Taxonomy" id="1915356"/>
    <lineage>
        <taxon>Eukaryota</taxon>
        <taxon>Metamonada</taxon>
        <taxon>Parabasalia</taxon>
        <taxon>Tritrichomonadida</taxon>
        <taxon>Tritrichomonadidae</taxon>
        <taxon>Tritrichomonas</taxon>
    </lineage>
</organism>
<name>A0ABR2K6H7_9EUKA</name>
<dbReference type="EMBL" id="JAPFFF010000007">
    <property type="protein sequence ID" value="KAK8886669.1"/>
    <property type="molecule type" value="Genomic_DNA"/>
</dbReference>
<dbReference type="SUPFAM" id="SSF47473">
    <property type="entry name" value="EF-hand"/>
    <property type="match status" value="1"/>
</dbReference>
<gene>
    <name evidence="3" type="ORF">M9Y10_042135</name>
</gene>
<dbReference type="Proteomes" id="UP001470230">
    <property type="component" value="Unassembled WGS sequence"/>
</dbReference>
<proteinExistence type="predicted"/>
<dbReference type="InterPro" id="IPR039865">
    <property type="entry name" value="PPP2R3C"/>
</dbReference>
<protein>
    <submittedName>
        <fullName evidence="3">Serine/threonine-protein phosphatase 2A regulatory subunit B'' subunit gamma</fullName>
    </submittedName>
</protein>
<dbReference type="PANTHER" id="PTHR12085:SF3">
    <property type="entry name" value="SERINE_THREONINE-PROTEIN PHOSPHATASE 2A REGULATORY SUBUNIT B'' SUBUNIT GAMMA"/>
    <property type="match status" value="1"/>
</dbReference>